<dbReference type="GO" id="GO:0003735">
    <property type="term" value="F:structural constituent of ribosome"/>
    <property type="evidence" value="ECO:0007669"/>
    <property type="project" value="TreeGrafter"/>
</dbReference>
<comment type="similarity">
    <text evidence="1">Belongs to the bacterial ribosomal protein bL21 family.</text>
</comment>
<dbReference type="PANTHER" id="PTHR21349:SF0">
    <property type="entry name" value="LARGE RIBOSOMAL SUBUNIT PROTEIN BL21M"/>
    <property type="match status" value="1"/>
</dbReference>
<dbReference type="GO" id="GO:0005762">
    <property type="term" value="C:mitochondrial large ribosomal subunit"/>
    <property type="evidence" value="ECO:0007669"/>
    <property type="project" value="TreeGrafter"/>
</dbReference>
<dbReference type="PhylomeDB" id="B6QVY2"/>
<accession>B6QVY2</accession>
<organism evidence="4 5">
    <name type="scientific">Talaromyces marneffei (strain ATCC 18224 / CBS 334.59 / QM 7333)</name>
    <name type="common">Penicillium marneffei</name>
    <dbReference type="NCBI Taxonomy" id="441960"/>
    <lineage>
        <taxon>Eukaryota</taxon>
        <taxon>Fungi</taxon>
        <taxon>Dikarya</taxon>
        <taxon>Ascomycota</taxon>
        <taxon>Pezizomycotina</taxon>
        <taxon>Eurotiomycetes</taxon>
        <taxon>Eurotiomycetidae</taxon>
        <taxon>Eurotiales</taxon>
        <taxon>Trichocomaceae</taxon>
        <taxon>Talaromyces</taxon>
        <taxon>Talaromyces sect. Talaromyces</taxon>
    </lineage>
</organism>
<feature type="compositionally biased region" description="Polar residues" evidence="3">
    <location>
        <begin position="35"/>
        <end position="44"/>
    </location>
</feature>
<protein>
    <recommendedName>
        <fullName evidence="2">Large ribosomal subunit protein bL21m</fullName>
    </recommendedName>
</protein>
<sequence length="275" mass="30759">MFSRQALRSLVSVERVASQQPIFSHASRACLHQASTSNSSQKFQATPSEIPPPSASASATPVSFSASQTTTSPITDASATQPTSSSSTEGQPINGAPRNKLPLPPLFESNLKITQSLADKLPYLYTQRPHYISAHLHDRPYLLTEGDHIRLPFLMPKVKSGDILRFNRASVLGSRDYTLKGSPYIDERMYECRLRVLGVESEPLRVKEKTKRRRRHVQHIKSKHRYTILRVMEVKLKSLEELVEEGAEILKEGTIQEEAVDVIEKKSQDTTTPAV</sequence>
<proteinExistence type="inferred from homology"/>
<evidence type="ECO:0000256" key="1">
    <source>
        <dbReference type="ARBA" id="ARBA00008563"/>
    </source>
</evidence>
<dbReference type="Proteomes" id="UP000001294">
    <property type="component" value="Unassembled WGS sequence"/>
</dbReference>
<evidence type="ECO:0000313" key="4">
    <source>
        <dbReference type="EMBL" id="EEA19102.1"/>
    </source>
</evidence>
<feature type="region of interest" description="Disordered" evidence="3">
    <location>
        <begin position="35"/>
        <end position="101"/>
    </location>
</feature>
<keyword evidence="5" id="KW-1185">Reference proteome</keyword>
<dbReference type="PANTHER" id="PTHR21349">
    <property type="entry name" value="50S RIBOSOMAL PROTEIN L21"/>
    <property type="match status" value="1"/>
</dbReference>
<dbReference type="InterPro" id="IPR036164">
    <property type="entry name" value="bL21-like_sf"/>
</dbReference>
<feature type="compositionally biased region" description="Low complexity" evidence="3">
    <location>
        <begin position="55"/>
        <end position="67"/>
    </location>
</feature>
<evidence type="ECO:0000313" key="5">
    <source>
        <dbReference type="Proteomes" id="UP000001294"/>
    </source>
</evidence>
<dbReference type="Pfam" id="PF00829">
    <property type="entry name" value="Ribosomal_L21p"/>
    <property type="match status" value="1"/>
</dbReference>
<evidence type="ECO:0000256" key="2">
    <source>
        <dbReference type="ARBA" id="ARBA00044129"/>
    </source>
</evidence>
<dbReference type="STRING" id="441960.B6QVY2"/>
<evidence type="ECO:0000256" key="3">
    <source>
        <dbReference type="SAM" id="MobiDB-lite"/>
    </source>
</evidence>
<feature type="compositionally biased region" description="Low complexity" evidence="3">
    <location>
        <begin position="75"/>
        <end position="88"/>
    </location>
</feature>
<dbReference type="InterPro" id="IPR028909">
    <property type="entry name" value="bL21-like"/>
</dbReference>
<dbReference type="SUPFAM" id="SSF141091">
    <property type="entry name" value="L21p-like"/>
    <property type="match status" value="1"/>
</dbReference>
<dbReference type="HOGENOM" id="CLU_061463_0_0_1"/>
<dbReference type="AlphaFoldDB" id="B6QVY2"/>
<dbReference type="EMBL" id="DS995906">
    <property type="protein sequence ID" value="EEA19102.1"/>
    <property type="molecule type" value="Genomic_DNA"/>
</dbReference>
<name>B6QVY2_TALMQ</name>
<dbReference type="VEuPathDB" id="FungiDB:PMAA_013680"/>
<gene>
    <name evidence="4" type="ORF">PMAA_013680</name>
</gene>
<reference evidence="5" key="1">
    <citation type="journal article" date="2015" name="Genome Announc.">
        <title>Genome sequence of the AIDS-associated pathogen Penicillium marneffei (ATCC18224) and its near taxonomic relative Talaromyces stipitatus (ATCC10500).</title>
        <authorList>
            <person name="Nierman W.C."/>
            <person name="Fedorova-Abrams N.D."/>
            <person name="Andrianopoulos A."/>
        </authorList>
    </citation>
    <scope>NUCLEOTIDE SEQUENCE [LARGE SCALE GENOMIC DNA]</scope>
    <source>
        <strain evidence="5">ATCC 18224 / CBS 334.59 / QM 7333</strain>
    </source>
</reference>